<keyword evidence="3" id="KW-1185">Reference proteome</keyword>
<dbReference type="Pfam" id="PF00560">
    <property type="entry name" value="LRR_1"/>
    <property type="match status" value="1"/>
</dbReference>
<gene>
    <name evidence="2" type="ORF">CYMTET_43547</name>
</gene>
<comment type="caution">
    <text evidence="2">The sequence shown here is derived from an EMBL/GenBank/DDBJ whole genome shotgun (WGS) entry which is preliminary data.</text>
</comment>
<evidence type="ECO:0000313" key="3">
    <source>
        <dbReference type="Proteomes" id="UP001190700"/>
    </source>
</evidence>
<reference evidence="2 3" key="1">
    <citation type="journal article" date="2015" name="Genome Biol. Evol.">
        <title>Comparative Genomics of a Bacterivorous Green Alga Reveals Evolutionary Causalities and Consequences of Phago-Mixotrophic Mode of Nutrition.</title>
        <authorList>
            <person name="Burns J.A."/>
            <person name="Paasch A."/>
            <person name="Narechania A."/>
            <person name="Kim E."/>
        </authorList>
    </citation>
    <scope>NUCLEOTIDE SEQUENCE [LARGE SCALE GENOMIC DNA]</scope>
    <source>
        <strain evidence="2 3">PLY_AMNH</strain>
    </source>
</reference>
<dbReference type="AlphaFoldDB" id="A0AAE0C382"/>
<sequence>MGGVEWARAAHCDKRQSGNGCGWVLRDNSLTGTMPTEMEALTQLTYLSISNNNLAGTVPTEIAHTYLLVSVMLSWE</sequence>
<name>A0AAE0C382_9CHLO</name>
<evidence type="ECO:0000256" key="1">
    <source>
        <dbReference type="ARBA" id="ARBA00004430"/>
    </source>
</evidence>
<dbReference type="EMBL" id="LGRX02029362">
    <property type="protein sequence ID" value="KAK3246934.1"/>
    <property type="molecule type" value="Genomic_DNA"/>
</dbReference>
<proteinExistence type="predicted"/>
<dbReference type="SUPFAM" id="SSF52058">
    <property type="entry name" value="L domain-like"/>
    <property type="match status" value="1"/>
</dbReference>
<comment type="subcellular location">
    <subcellularLocation>
        <location evidence="1">Cytoplasm</location>
        <location evidence="1">Cytoskeleton</location>
        <location evidence="1">Cilium axoneme</location>
    </subcellularLocation>
</comment>
<protein>
    <submittedName>
        <fullName evidence="2">Uncharacterized protein</fullName>
    </submittedName>
</protein>
<dbReference type="Proteomes" id="UP001190700">
    <property type="component" value="Unassembled WGS sequence"/>
</dbReference>
<dbReference type="Gene3D" id="3.80.10.10">
    <property type="entry name" value="Ribonuclease Inhibitor"/>
    <property type="match status" value="1"/>
</dbReference>
<accession>A0AAE0C382</accession>
<organism evidence="2 3">
    <name type="scientific">Cymbomonas tetramitiformis</name>
    <dbReference type="NCBI Taxonomy" id="36881"/>
    <lineage>
        <taxon>Eukaryota</taxon>
        <taxon>Viridiplantae</taxon>
        <taxon>Chlorophyta</taxon>
        <taxon>Pyramimonadophyceae</taxon>
        <taxon>Pyramimonadales</taxon>
        <taxon>Pyramimonadaceae</taxon>
        <taxon>Cymbomonas</taxon>
    </lineage>
</organism>
<dbReference type="InterPro" id="IPR032675">
    <property type="entry name" value="LRR_dom_sf"/>
</dbReference>
<dbReference type="GO" id="GO:0005930">
    <property type="term" value="C:axoneme"/>
    <property type="evidence" value="ECO:0007669"/>
    <property type="project" value="UniProtKB-SubCell"/>
</dbReference>
<evidence type="ECO:0000313" key="2">
    <source>
        <dbReference type="EMBL" id="KAK3246934.1"/>
    </source>
</evidence>
<dbReference type="InterPro" id="IPR001611">
    <property type="entry name" value="Leu-rich_rpt"/>
</dbReference>